<comment type="caution">
    <text evidence="3">The sequence shown here is derived from an EMBL/GenBank/DDBJ whole genome shotgun (WGS) entry which is preliminary data.</text>
</comment>
<dbReference type="Proteomes" id="UP001595665">
    <property type="component" value="Unassembled WGS sequence"/>
</dbReference>
<feature type="transmembrane region" description="Helical" evidence="1">
    <location>
        <begin position="332"/>
        <end position="353"/>
    </location>
</feature>
<feature type="transmembrane region" description="Helical" evidence="1">
    <location>
        <begin position="190"/>
        <end position="209"/>
    </location>
</feature>
<accession>A0ABV7PQX2</accession>
<evidence type="ECO:0000313" key="3">
    <source>
        <dbReference type="EMBL" id="MFC3460458.1"/>
    </source>
</evidence>
<organism evidence="3 4">
    <name type="scientific">Massilia haematophila</name>
    <dbReference type="NCBI Taxonomy" id="457923"/>
    <lineage>
        <taxon>Bacteria</taxon>
        <taxon>Pseudomonadati</taxon>
        <taxon>Pseudomonadota</taxon>
        <taxon>Betaproteobacteria</taxon>
        <taxon>Burkholderiales</taxon>
        <taxon>Oxalobacteraceae</taxon>
        <taxon>Telluria group</taxon>
        <taxon>Massilia</taxon>
    </lineage>
</organism>
<dbReference type="EMBL" id="JBHRVV010000001">
    <property type="protein sequence ID" value="MFC3460458.1"/>
    <property type="molecule type" value="Genomic_DNA"/>
</dbReference>
<feature type="transmembrane region" description="Helical" evidence="1">
    <location>
        <begin position="301"/>
        <end position="320"/>
    </location>
</feature>
<dbReference type="PANTHER" id="PTHR23028:SF131">
    <property type="entry name" value="BLR2367 PROTEIN"/>
    <property type="match status" value="1"/>
</dbReference>
<dbReference type="InterPro" id="IPR002656">
    <property type="entry name" value="Acyl_transf_3_dom"/>
</dbReference>
<protein>
    <submittedName>
        <fullName evidence="3">Acyltransferase family protein</fullName>
        <ecNumber evidence="3">2.3.-.-</ecNumber>
    </submittedName>
</protein>
<dbReference type="InterPro" id="IPR050879">
    <property type="entry name" value="Acyltransferase_3"/>
</dbReference>
<feature type="transmembrane region" description="Helical" evidence="1">
    <location>
        <begin position="103"/>
        <end position="125"/>
    </location>
</feature>
<keyword evidence="4" id="KW-1185">Reference proteome</keyword>
<feature type="transmembrane region" description="Helical" evidence="1">
    <location>
        <begin position="158"/>
        <end position="178"/>
    </location>
</feature>
<evidence type="ECO:0000313" key="4">
    <source>
        <dbReference type="Proteomes" id="UP001595665"/>
    </source>
</evidence>
<evidence type="ECO:0000259" key="2">
    <source>
        <dbReference type="Pfam" id="PF01757"/>
    </source>
</evidence>
<keyword evidence="3" id="KW-0808">Transferase</keyword>
<evidence type="ECO:0000256" key="1">
    <source>
        <dbReference type="SAM" id="Phobius"/>
    </source>
</evidence>
<feature type="transmembrane region" description="Helical" evidence="1">
    <location>
        <begin position="264"/>
        <end position="280"/>
    </location>
</feature>
<keyword evidence="1" id="KW-0472">Membrane</keyword>
<gene>
    <name evidence="3" type="ORF">ACFOPH_19685</name>
</gene>
<feature type="transmembrane region" description="Helical" evidence="1">
    <location>
        <begin position="215"/>
        <end position="233"/>
    </location>
</feature>
<keyword evidence="3" id="KW-0012">Acyltransferase</keyword>
<proteinExistence type="predicted"/>
<feature type="transmembrane region" description="Helical" evidence="1">
    <location>
        <begin position="23"/>
        <end position="44"/>
    </location>
</feature>
<dbReference type="PANTHER" id="PTHR23028">
    <property type="entry name" value="ACETYLTRANSFERASE"/>
    <property type="match status" value="1"/>
</dbReference>
<name>A0ABV7PQX2_9BURK</name>
<dbReference type="RefSeq" id="WP_379737014.1">
    <property type="nucleotide sequence ID" value="NZ_JBHRVV010000001.1"/>
</dbReference>
<sequence>MSAAGTVPVSNGASDKQYVLINVLKAVAAQLIVLHHLAFYGPMADHAWPLAPDLFSWLAGDARIAVQVFLVIGGFLAAKSLSPHGLPGLDHPLRAIGRRYLKLAPPFIVAMLFAVLASYIAGAWMDHDSISAPPSTLQFGAHMVLLHDVFGYEALSAGAWYVAIDFQLYALMCVLLWVSGRLGRDRNWPWGVPALVGVGVIASLFVFNRDADWDIWAPYFFASYGLGALAWWASDPRRQPVAIIALLLLMVAPTQLALAVDFRVRIAVAFAVACLLLLLGREKPALLTGPVSRLVQVLAKTSYSVFLVHFPVCLVVNAAFTRFALEVPHLQFIGVMIGWAASLLAGAAFHRWVETPLGRLLTSHREANVDNFMTLRGQTQQGS</sequence>
<dbReference type="Pfam" id="PF01757">
    <property type="entry name" value="Acyl_transf_3"/>
    <property type="match status" value="1"/>
</dbReference>
<feature type="transmembrane region" description="Helical" evidence="1">
    <location>
        <begin position="64"/>
        <end position="82"/>
    </location>
</feature>
<feature type="domain" description="Acyltransferase 3" evidence="2">
    <location>
        <begin position="21"/>
        <end position="337"/>
    </location>
</feature>
<reference evidence="4" key="1">
    <citation type="journal article" date="2019" name="Int. J. Syst. Evol. Microbiol.">
        <title>The Global Catalogue of Microorganisms (GCM) 10K type strain sequencing project: providing services to taxonomists for standard genome sequencing and annotation.</title>
        <authorList>
            <consortium name="The Broad Institute Genomics Platform"/>
            <consortium name="The Broad Institute Genome Sequencing Center for Infectious Disease"/>
            <person name="Wu L."/>
            <person name="Ma J."/>
        </authorList>
    </citation>
    <scope>NUCLEOTIDE SEQUENCE [LARGE SCALE GENOMIC DNA]</scope>
    <source>
        <strain evidence="4">CCM 7480</strain>
    </source>
</reference>
<keyword evidence="1" id="KW-0812">Transmembrane</keyword>
<feature type="transmembrane region" description="Helical" evidence="1">
    <location>
        <begin position="240"/>
        <end position="258"/>
    </location>
</feature>
<dbReference type="GO" id="GO:0016746">
    <property type="term" value="F:acyltransferase activity"/>
    <property type="evidence" value="ECO:0007669"/>
    <property type="project" value="UniProtKB-KW"/>
</dbReference>
<dbReference type="EC" id="2.3.-.-" evidence="3"/>
<keyword evidence="1" id="KW-1133">Transmembrane helix</keyword>